<evidence type="ECO:0000259" key="6">
    <source>
        <dbReference type="PROSITE" id="PS51900"/>
    </source>
</evidence>
<dbReference type="PATRIC" id="fig|1423806.3.peg.596"/>
<dbReference type="Pfam" id="PF00589">
    <property type="entry name" value="Phage_integrase"/>
    <property type="match status" value="1"/>
</dbReference>
<dbReference type="CDD" id="cd01189">
    <property type="entry name" value="INT_ICEBs1_C_like"/>
    <property type="match status" value="1"/>
</dbReference>
<comment type="similarity">
    <text evidence="1">Belongs to the 'phage' integrase family.</text>
</comment>
<dbReference type="AlphaFoldDB" id="A0A023CXA5"/>
<dbReference type="SUPFAM" id="SSF56349">
    <property type="entry name" value="DNA breaking-rejoining enzymes"/>
    <property type="match status" value="1"/>
</dbReference>
<dbReference type="InterPro" id="IPR025269">
    <property type="entry name" value="SAM-like_dom"/>
</dbReference>
<keyword evidence="2 4" id="KW-0238">DNA-binding</keyword>
<dbReference type="RefSeq" id="WP_034988554.1">
    <property type="nucleotide sequence ID" value="NZ_AYZF01000008.1"/>
</dbReference>
<evidence type="ECO:0000313" key="7">
    <source>
        <dbReference type="EMBL" id="KRN07019.1"/>
    </source>
</evidence>
<evidence type="ECO:0000256" key="3">
    <source>
        <dbReference type="ARBA" id="ARBA00023172"/>
    </source>
</evidence>
<dbReference type="InterPro" id="IPR010998">
    <property type="entry name" value="Integrase_recombinase_N"/>
</dbReference>
<dbReference type="EMBL" id="AYZF01000008">
    <property type="protein sequence ID" value="KRN07019.1"/>
    <property type="molecule type" value="Genomic_DNA"/>
</dbReference>
<dbReference type="PANTHER" id="PTHR30349">
    <property type="entry name" value="PHAGE INTEGRASE-RELATED"/>
    <property type="match status" value="1"/>
</dbReference>
<keyword evidence="3" id="KW-0233">DNA recombination</keyword>
<evidence type="ECO:0000256" key="4">
    <source>
        <dbReference type="PROSITE-ProRule" id="PRU01248"/>
    </source>
</evidence>
<accession>A0A023CXA5</accession>
<reference evidence="7 8" key="1">
    <citation type="journal article" date="2015" name="Genome Announc.">
        <title>Expanding the biotechnology potential of lactobacilli through comparative genomics of 213 strains and associated genera.</title>
        <authorList>
            <person name="Sun Z."/>
            <person name="Harris H.M."/>
            <person name="McCann A."/>
            <person name="Guo C."/>
            <person name="Argimon S."/>
            <person name="Zhang W."/>
            <person name="Yang X."/>
            <person name="Jeffery I.B."/>
            <person name="Cooney J.C."/>
            <person name="Kagawa T.F."/>
            <person name="Liu W."/>
            <person name="Song Y."/>
            <person name="Salvetti E."/>
            <person name="Wrobel A."/>
            <person name="Rasinkangas P."/>
            <person name="Parkhill J."/>
            <person name="Rea M.C."/>
            <person name="O'Sullivan O."/>
            <person name="Ritari J."/>
            <person name="Douillard F.P."/>
            <person name="Paul Ross R."/>
            <person name="Yang R."/>
            <person name="Briner A.E."/>
            <person name="Felis G.E."/>
            <person name="de Vos W.M."/>
            <person name="Barrangou R."/>
            <person name="Klaenhammer T.R."/>
            <person name="Caufield P.W."/>
            <person name="Cui Y."/>
            <person name="Zhang H."/>
            <person name="O'Toole P.W."/>
        </authorList>
    </citation>
    <scope>NUCLEOTIDE SEQUENCE [LARGE SCALE GENOMIC DNA]</scope>
    <source>
        <strain evidence="7 8">DSM 21376</strain>
    </source>
</reference>
<dbReference type="PROSITE" id="PS51898">
    <property type="entry name" value="TYR_RECOMBINASE"/>
    <property type="match status" value="1"/>
</dbReference>
<evidence type="ECO:0000256" key="1">
    <source>
        <dbReference type="ARBA" id="ARBA00008857"/>
    </source>
</evidence>
<protein>
    <submittedName>
        <fullName evidence="7">Prophage Lp2 protein 2, integrase</fullName>
    </submittedName>
</protein>
<evidence type="ECO:0000313" key="8">
    <source>
        <dbReference type="Proteomes" id="UP000050961"/>
    </source>
</evidence>
<dbReference type="Gene3D" id="1.10.150.130">
    <property type="match status" value="1"/>
</dbReference>
<dbReference type="InterPro" id="IPR013762">
    <property type="entry name" value="Integrase-like_cat_sf"/>
</dbReference>
<dbReference type="Gene3D" id="1.10.443.10">
    <property type="entry name" value="Intergrase catalytic core"/>
    <property type="match status" value="1"/>
</dbReference>
<organism evidence="7 8">
    <name type="scientific">Liquorilactobacillus sucicola DSM 21376 = JCM 15457</name>
    <dbReference type="NCBI Taxonomy" id="1423806"/>
    <lineage>
        <taxon>Bacteria</taxon>
        <taxon>Bacillati</taxon>
        <taxon>Bacillota</taxon>
        <taxon>Bacilli</taxon>
        <taxon>Lactobacillales</taxon>
        <taxon>Lactobacillaceae</taxon>
        <taxon>Liquorilactobacillus</taxon>
    </lineage>
</organism>
<dbReference type="GO" id="GO:0006310">
    <property type="term" value="P:DNA recombination"/>
    <property type="evidence" value="ECO:0007669"/>
    <property type="project" value="UniProtKB-KW"/>
</dbReference>
<dbReference type="eggNOG" id="COG0582">
    <property type="taxonomic scope" value="Bacteria"/>
</dbReference>
<dbReference type="OrthoDB" id="9803188at2"/>
<dbReference type="GO" id="GO:0015074">
    <property type="term" value="P:DNA integration"/>
    <property type="evidence" value="ECO:0007669"/>
    <property type="project" value="InterPro"/>
</dbReference>
<dbReference type="Pfam" id="PF13102">
    <property type="entry name" value="Phage_int_SAM_5"/>
    <property type="match status" value="1"/>
</dbReference>
<dbReference type="PANTHER" id="PTHR30349:SF64">
    <property type="entry name" value="PROPHAGE INTEGRASE INTD-RELATED"/>
    <property type="match status" value="1"/>
</dbReference>
<dbReference type="Proteomes" id="UP000050961">
    <property type="component" value="Unassembled WGS sequence"/>
</dbReference>
<sequence>MSVVKNFPSHAKPYQATYTNGSGRGRIRKIKSFVSSKDAQLWLKQMETNFINGETYAKSQMLFVDYFQEWYRLYKASVVSPPTLDSYHNSWRHFKEHGLGHVKMESLTRDKIQTYLNDLAYAKETTRKDLNHLRACLRDAYDDGVISRNPAAGTLHVIADPAKSKSKDRKFMAETNFRKVQDFLLNYNYRLSDVNRAVLLVISQTALRVGEALALRYDDLDQLNCTIRVDESWDAKHLMFGKPKTESGYRTIPVSRQAMKKIITWQNFHRRELFRRGIPNPGNLLFLNRQKNLPRASAINSCYHQLQLRLGIEAKFSTHTMRHTLASILLASGEVSIQYISYFLGHANVAITQKYYIGLLPEQVEKEDQEVVKIVGAL</sequence>
<dbReference type="InterPro" id="IPR044068">
    <property type="entry name" value="CB"/>
</dbReference>
<dbReference type="PROSITE" id="PS51900">
    <property type="entry name" value="CB"/>
    <property type="match status" value="1"/>
</dbReference>
<dbReference type="InterPro" id="IPR050090">
    <property type="entry name" value="Tyrosine_recombinase_XerCD"/>
</dbReference>
<feature type="domain" description="Tyr recombinase" evidence="5">
    <location>
        <begin position="167"/>
        <end position="369"/>
    </location>
</feature>
<comment type="caution">
    <text evidence="7">The sequence shown here is derived from an EMBL/GenBank/DDBJ whole genome shotgun (WGS) entry which is preliminary data.</text>
</comment>
<evidence type="ECO:0000256" key="2">
    <source>
        <dbReference type="ARBA" id="ARBA00023125"/>
    </source>
</evidence>
<dbReference type="InterPro" id="IPR011010">
    <property type="entry name" value="DNA_brk_join_enz"/>
</dbReference>
<dbReference type="STRING" id="1423806.FD15_GL000583"/>
<name>A0A023CXA5_9LACO</name>
<dbReference type="GO" id="GO:0003677">
    <property type="term" value="F:DNA binding"/>
    <property type="evidence" value="ECO:0007669"/>
    <property type="project" value="UniProtKB-UniRule"/>
</dbReference>
<keyword evidence="8" id="KW-1185">Reference proteome</keyword>
<gene>
    <name evidence="7" type="ORF">FD15_GL000583</name>
</gene>
<proteinExistence type="inferred from homology"/>
<feature type="domain" description="Core-binding (CB)" evidence="6">
    <location>
        <begin position="58"/>
        <end position="141"/>
    </location>
</feature>
<evidence type="ECO:0000259" key="5">
    <source>
        <dbReference type="PROSITE" id="PS51898"/>
    </source>
</evidence>
<dbReference type="InterPro" id="IPR002104">
    <property type="entry name" value="Integrase_catalytic"/>
</dbReference>